<protein>
    <submittedName>
        <fullName evidence="1">Molybdenum cofactor biosynthesis protein MoaE</fullName>
    </submittedName>
</protein>
<evidence type="ECO:0000313" key="1">
    <source>
        <dbReference type="EMBL" id="GAA5156433.1"/>
    </source>
</evidence>
<proteinExistence type="predicted"/>
<dbReference type="InterPro" id="IPR003448">
    <property type="entry name" value="Mopterin_biosynth_MoaE"/>
</dbReference>
<dbReference type="Gene3D" id="3.90.1170.40">
    <property type="entry name" value="Molybdopterin biosynthesis MoaE subunit"/>
    <property type="match status" value="1"/>
</dbReference>
<dbReference type="SUPFAM" id="SSF54690">
    <property type="entry name" value="Molybdopterin synthase subunit MoaE"/>
    <property type="match status" value="1"/>
</dbReference>
<reference evidence="2" key="1">
    <citation type="journal article" date="2019" name="Int. J. Syst. Evol. Microbiol.">
        <title>The Global Catalogue of Microorganisms (GCM) 10K type strain sequencing project: providing services to taxonomists for standard genome sequencing and annotation.</title>
        <authorList>
            <consortium name="The Broad Institute Genomics Platform"/>
            <consortium name="The Broad Institute Genome Sequencing Center for Infectious Disease"/>
            <person name="Wu L."/>
            <person name="Ma J."/>
        </authorList>
    </citation>
    <scope>NUCLEOTIDE SEQUENCE [LARGE SCALE GENOMIC DNA]</scope>
    <source>
        <strain evidence="2">JCM 18459</strain>
    </source>
</reference>
<dbReference type="Pfam" id="PF02391">
    <property type="entry name" value="MoaE"/>
    <property type="match status" value="1"/>
</dbReference>
<gene>
    <name evidence="1" type="ORF">GCM10023340_44290</name>
</gene>
<dbReference type="Proteomes" id="UP001500221">
    <property type="component" value="Unassembled WGS sequence"/>
</dbReference>
<sequence length="145" mass="15338">MSGRDGEAVRLVEILETPLEVAAVLAALDQDADGGVTLFVGRVRDHDGGRSVSGLGYSAHPSALDRLRAVCETVAARHDVHGVAAVHRVGDLEIGDLAVVVGTAAAHRAATFEATRDLIDTLKAEVPIWKHQRFVDGTDEWVGTP</sequence>
<organism evidence="1 2">
    <name type="scientific">Nocardioides marinquilinus</name>
    <dbReference type="NCBI Taxonomy" id="1210400"/>
    <lineage>
        <taxon>Bacteria</taxon>
        <taxon>Bacillati</taxon>
        <taxon>Actinomycetota</taxon>
        <taxon>Actinomycetes</taxon>
        <taxon>Propionibacteriales</taxon>
        <taxon>Nocardioidaceae</taxon>
        <taxon>Nocardioides</taxon>
    </lineage>
</organism>
<dbReference type="PANTHER" id="PTHR23404">
    <property type="entry name" value="MOLYBDOPTERIN SYNTHASE RELATED"/>
    <property type="match status" value="1"/>
</dbReference>
<dbReference type="InterPro" id="IPR036563">
    <property type="entry name" value="MoaE_sf"/>
</dbReference>
<dbReference type="RefSeq" id="WP_345464213.1">
    <property type="nucleotide sequence ID" value="NZ_BAABKG010000007.1"/>
</dbReference>
<accession>A0ABP9Q3V0</accession>
<comment type="caution">
    <text evidence="1">The sequence shown here is derived from an EMBL/GenBank/DDBJ whole genome shotgun (WGS) entry which is preliminary data.</text>
</comment>
<keyword evidence="2" id="KW-1185">Reference proteome</keyword>
<dbReference type="EMBL" id="BAABKG010000007">
    <property type="protein sequence ID" value="GAA5156433.1"/>
    <property type="molecule type" value="Genomic_DNA"/>
</dbReference>
<name>A0ABP9Q3V0_9ACTN</name>
<dbReference type="CDD" id="cd00756">
    <property type="entry name" value="MoaE"/>
    <property type="match status" value="1"/>
</dbReference>
<evidence type="ECO:0000313" key="2">
    <source>
        <dbReference type="Proteomes" id="UP001500221"/>
    </source>
</evidence>